<evidence type="ECO:0000256" key="3">
    <source>
        <dbReference type="ARBA" id="ARBA00005296"/>
    </source>
</evidence>
<protein>
    <recommendedName>
        <fullName evidence="4 12">Nascent polypeptide-associated complex subunit beta</fullName>
    </recommendedName>
</protein>
<evidence type="ECO:0000256" key="2">
    <source>
        <dbReference type="ARBA" id="ARBA00004496"/>
    </source>
</evidence>
<evidence type="ECO:0000256" key="8">
    <source>
        <dbReference type="ARBA" id="ARBA00022927"/>
    </source>
</evidence>
<comment type="subcellular location">
    <subcellularLocation>
        <location evidence="2">Cytoplasm</location>
    </subcellularLocation>
    <subcellularLocation>
        <location evidence="1">Nucleus</location>
    </subcellularLocation>
</comment>
<dbReference type="PANTHER" id="PTHR10351">
    <property type="entry name" value="TRANSCRIPTION FACTOR BTF3 FAMILY MEMBER"/>
    <property type="match status" value="1"/>
</dbReference>
<feature type="region of interest" description="Disordered" evidence="13">
    <location>
        <begin position="127"/>
        <end position="168"/>
    </location>
</feature>
<feature type="domain" description="NAC-A/B" evidence="14">
    <location>
        <begin position="38"/>
        <end position="103"/>
    </location>
</feature>
<dbReference type="OrthoDB" id="8033832at2759"/>
<dbReference type="InterPro" id="IPR039370">
    <property type="entry name" value="BTF3"/>
</dbReference>
<keyword evidence="6" id="KW-0963">Cytoplasm</keyword>
<keyword evidence="9 12" id="KW-0805">Transcription regulation</keyword>
<keyword evidence="7" id="KW-0678">Repressor</keyword>
<dbReference type="STRING" id="289078.A0A2X0MSJ4"/>
<reference evidence="16" key="1">
    <citation type="submission" date="2016-10" db="EMBL/GenBank/DDBJ databases">
        <authorList>
            <person name="Jeantristanb JTB J.-T."/>
            <person name="Ricardo R."/>
        </authorList>
    </citation>
    <scope>NUCLEOTIDE SEQUENCE [LARGE SCALE GENOMIC DNA]</scope>
</reference>
<dbReference type="InterPro" id="IPR002715">
    <property type="entry name" value="Nas_poly-pep-assoc_cplx_dom"/>
</dbReference>
<dbReference type="GO" id="GO:0015031">
    <property type="term" value="P:protein transport"/>
    <property type="evidence" value="ECO:0007669"/>
    <property type="project" value="UniProtKB-KW"/>
</dbReference>
<evidence type="ECO:0000256" key="9">
    <source>
        <dbReference type="ARBA" id="ARBA00023015"/>
    </source>
</evidence>
<dbReference type="SMART" id="SM01407">
    <property type="entry name" value="NAC"/>
    <property type="match status" value="1"/>
</dbReference>
<keyword evidence="8" id="KW-0653">Protein transport</keyword>
<dbReference type="PROSITE" id="PS51151">
    <property type="entry name" value="NAC_AB"/>
    <property type="match status" value="1"/>
</dbReference>
<keyword evidence="11" id="KW-0539">Nucleus</keyword>
<evidence type="ECO:0000256" key="11">
    <source>
        <dbReference type="ARBA" id="ARBA00023242"/>
    </source>
</evidence>
<evidence type="ECO:0000256" key="10">
    <source>
        <dbReference type="ARBA" id="ARBA00023163"/>
    </source>
</evidence>
<dbReference type="GO" id="GO:0005634">
    <property type="term" value="C:nucleus"/>
    <property type="evidence" value="ECO:0007669"/>
    <property type="project" value="UniProtKB-SubCell"/>
</dbReference>
<dbReference type="FunFam" id="2.20.70.30:FF:000003">
    <property type="entry name" value="Nascent polypeptide-associated complex subunit beta"/>
    <property type="match status" value="1"/>
</dbReference>
<comment type="subunit">
    <text evidence="12">Part of the nascent polypeptide-associated complex (NAC).</text>
</comment>
<name>A0A2X0MSJ4_9BASI</name>
<dbReference type="EMBL" id="FMWP01000092">
    <property type="protein sequence ID" value="SCZ97320.1"/>
    <property type="molecule type" value="Genomic_DNA"/>
</dbReference>
<dbReference type="CDD" id="cd22055">
    <property type="entry name" value="NAC_BTF3"/>
    <property type="match status" value="1"/>
</dbReference>
<evidence type="ECO:0000259" key="14">
    <source>
        <dbReference type="PROSITE" id="PS51151"/>
    </source>
</evidence>
<dbReference type="AlphaFoldDB" id="A0A2X0MSJ4"/>
<evidence type="ECO:0000313" key="15">
    <source>
        <dbReference type="EMBL" id="SCZ97320.1"/>
    </source>
</evidence>
<proteinExistence type="inferred from homology"/>
<accession>A0A2X0MSJ4</accession>
<dbReference type="GO" id="GO:0005737">
    <property type="term" value="C:cytoplasm"/>
    <property type="evidence" value="ECO:0007669"/>
    <property type="project" value="UniProtKB-SubCell"/>
</dbReference>
<evidence type="ECO:0000256" key="7">
    <source>
        <dbReference type="ARBA" id="ARBA00022491"/>
    </source>
</evidence>
<keyword evidence="16" id="KW-1185">Reference proteome</keyword>
<evidence type="ECO:0000313" key="16">
    <source>
        <dbReference type="Proteomes" id="UP000249723"/>
    </source>
</evidence>
<evidence type="ECO:0000256" key="4">
    <source>
        <dbReference type="ARBA" id="ARBA00022192"/>
    </source>
</evidence>
<gene>
    <name evidence="15" type="ORF">BZ3500_MVSOF-1268-A1-R1_CHR4-2G07135</name>
</gene>
<comment type="similarity">
    <text evidence="3 12">Belongs to the NAC-beta family.</text>
</comment>
<dbReference type="Proteomes" id="UP000249723">
    <property type="component" value="Unassembled WGS sequence"/>
</dbReference>
<evidence type="ECO:0000256" key="5">
    <source>
        <dbReference type="ARBA" id="ARBA00022448"/>
    </source>
</evidence>
<keyword evidence="10 12" id="KW-0804">Transcription</keyword>
<evidence type="ECO:0000256" key="1">
    <source>
        <dbReference type="ARBA" id="ARBA00004123"/>
    </source>
</evidence>
<organism evidence="15 16">
    <name type="scientific">Microbotryum saponariae</name>
    <dbReference type="NCBI Taxonomy" id="289078"/>
    <lineage>
        <taxon>Eukaryota</taxon>
        <taxon>Fungi</taxon>
        <taxon>Dikarya</taxon>
        <taxon>Basidiomycota</taxon>
        <taxon>Pucciniomycotina</taxon>
        <taxon>Microbotryomycetes</taxon>
        <taxon>Microbotryales</taxon>
        <taxon>Microbotryaceae</taxon>
        <taxon>Microbotryum</taxon>
    </lineage>
</organism>
<evidence type="ECO:0000256" key="13">
    <source>
        <dbReference type="SAM" id="MobiDB-lite"/>
    </source>
</evidence>
<evidence type="ECO:0000256" key="12">
    <source>
        <dbReference type="RuleBase" id="RU361272"/>
    </source>
</evidence>
<dbReference type="Pfam" id="PF01849">
    <property type="entry name" value="NAC"/>
    <property type="match status" value="1"/>
</dbReference>
<sequence>MSTFDPEALKKLQDKTAALRLGGKGTVRRKVVAKPRAGGSDQKLQAALKKLNVQPMQGVEEVNMFKADGGVLHFSAPKVHHAIAANTFAIYGQGKDKEITELVPGVLSQLGPDAMANLRRIAESYQTSQGQAASMGPNAVVPEADDDDDAVPDLVDTAAGEPSIEDIN</sequence>
<dbReference type="InterPro" id="IPR038187">
    <property type="entry name" value="NAC_A/B_dom_sf"/>
</dbReference>
<dbReference type="Gene3D" id="2.20.70.30">
    <property type="entry name" value="Nascent polypeptide-associated complex domain"/>
    <property type="match status" value="1"/>
</dbReference>
<evidence type="ECO:0000256" key="6">
    <source>
        <dbReference type="ARBA" id="ARBA00022490"/>
    </source>
</evidence>
<keyword evidence="5" id="KW-0813">Transport</keyword>